<organism evidence="1 2">
    <name type="scientific">Dentiscutata heterogama</name>
    <dbReference type="NCBI Taxonomy" id="1316150"/>
    <lineage>
        <taxon>Eukaryota</taxon>
        <taxon>Fungi</taxon>
        <taxon>Fungi incertae sedis</taxon>
        <taxon>Mucoromycota</taxon>
        <taxon>Glomeromycotina</taxon>
        <taxon>Glomeromycetes</taxon>
        <taxon>Diversisporales</taxon>
        <taxon>Gigasporaceae</taxon>
        <taxon>Dentiscutata</taxon>
    </lineage>
</organism>
<evidence type="ECO:0000313" key="2">
    <source>
        <dbReference type="Proteomes" id="UP000789702"/>
    </source>
</evidence>
<feature type="non-terminal residue" evidence="1">
    <location>
        <position position="1"/>
    </location>
</feature>
<proteinExistence type="predicted"/>
<comment type="caution">
    <text evidence="1">The sequence shown here is derived from an EMBL/GenBank/DDBJ whole genome shotgun (WGS) entry which is preliminary data.</text>
</comment>
<evidence type="ECO:0000313" key="1">
    <source>
        <dbReference type="EMBL" id="CAG8653568.1"/>
    </source>
</evidence>
<accession>A0ACA9NG62</accession>
<dbReference type="Proteomes" id="UP000789702">
    <property type="component" value="Unassembled WGS sequence"/>
</dbReference>
<name>A0ACA9NG62_9GLOM</name>
<reference evidence="1" key="1">
    <citation type="submission" date="2021-06" db="EMBL/GenBank/DDBJ databases">
        <authorList>
            <person name="Kallberg Y."/>
            <person name="Tangrot J."/>
            <person name="Rosling A."/>
        </authorList>
    </citation>
    <scope>NUCLEOTIDE SEQUENCE</scope>
    <source>
        <strain evidence="1">IL203A</strain>
    </source>
</reference>
<dbReference type="EMBL" id="CAJVPU010016510">
    <property type="protein sequence ID" value="CAG8653568.1"/>
    <property type="molecule type" value="Genomic_DNA"/>
</dbReference>
<sequence length="78" mass="8906">GKIVSNLHYGPYTKDWWISRPTNDINDAFLCPIRLSIKTITTINQCDFIATAFLTKTRLDSSSFMGFDSSEIRKMLLS</sequence>
<keyword evidence="2" id="KW-1185">Reference proteome</keyword>
<protein>
    <submittedName>
        <fullName evidence="1">9948_t:CDS:1</fullName>
    </submittedName>
</protein>
<gene>
    <name evidence="1" type="ORF">DHETER_LOCUS9414</name>
</gene>
<feature type="non-terminal residue" evidence="1">
    <location>
        <position position="78"/>
    </location>
</feature>